<evidence type="ECO:0000313" key="3">
    <source>
        <dbReference type="Proteomes" id="UP001236723"/>
    </source>
</evidence>
<feature type="transmembrane region" description="Helical" evidence="1">
    <location>
        <begin position="88"/>
        <end position="108"/>
    </location>
</feature>
<comment type="caution">
    <text evidence="2">The sequence shown here is derived from an EMBL/GenBank/DDBJ whole genome shotgun (WGS) entry which is preliminary data.</text>
</comment>
<evidence type="ECO:0000256" key="1">
    <source>
        <dbReference type="SAM" id="Phobius"/>
    </source>
</evidence>
<accession>A0ABU0DTP3</accession>
<name>A0ABU0DTP3_9BACI</name>
<gene>
    <name evidence="2" type="ORF">J2R98_001663</name>
</gene>
<dbReference type="EMBL" id="JAUSUP010000004">
    <property type="protein sequence ID" value="MDQ0351831.1"/>
    <property type="molecule type" value="Genomic_DNA"/>
</dbReference>
<keyword evidence="1" id="KW-1133">Transmembrane helix</keyword>
<keyword evidence="1" id="KW-0472">Membrane</keyword>
<protein>
    <recommendedName>
        <fullName evidence="4">PepSY domain-containing protein</fullName>
    </recommendedName>
</protein>
<sequence length="115" mass="13022">MSISSIPRKDVDEIDSHLNFKHNSNLLKVEEMYDGGIYSVIDDKNRIIKVDVGNGLGITTSKVLRNNPNEKNEVDVGSTQNYRKYNGYLTTGLILGFLSIFFFEIGIIPDTRNCY</sequence>
<evidence type="ECO:0000313" key="2">
    <source>
        <dbReference type="EMBL" id="MDQ0351831.1"/>
    </source>
</evidence>
<keyword evidence="3" id="KW-1185">Reference proteome</keyword>
<reference evidence="2 3" key="1">
    <citation type="submission" date="2023-07" db="EMBL/GenBank/DDBJ databases">
        <title>Genomic Encyclopedia of Type Strains, Phase IV (KMG-IV): sequencing the most valuable type-strain genomes for metagenomic binning, comparative biology and taxonomic classification.</title>
        <authorList>
            <person name="Goeker M."/>
        </authorList>
    </citation>
    <scope>NUCLEOTIDE SEQUENCE [LARGE SCALE GENOMIC DNA]</scope>
    <source>
        <strain evidence="2 3">DSM 15448</strain>
    </source>
</reference>
<keyword evidence="1" id="KW-0812">Transmembrane</keyword>
<dbReference type="Proteomes" id="UP001236723">
    <property type="component" value="Unassembled WGS sequence"/>
</dbReference>
<evidence type="ECO:0008006" key="4">
    <source>
        <dbReference type="Google" id="ProtNLM"/>
    </source>
</evidence>
<proteinExistence type="predicted"/>
<organism evidence="2 3">
    <name type="scientific">Alkalibacillus filiformis</name>
    <dbReference type="NCBI Taxonomy" id="200990"/>
    <lineage>
        <taxon>Bacteria</taxon>
        <taxon>Bacillati</taxon>
        <taxon>Bacillota</taxon>
        <taxon>Bacilli</taxon>
        <taxon>Bacillales</taxon>
        <taxon>Bacillaceae</taxon>
        <taxon>Alkalibacillus</taxon>
    </lineage>
</organism>